<dbReference type="PANTHER" id="PTHR43031:SF1">
    <property type="entry name" value="PYRIDINE NUCLEOTIDE-DISULPHIDE OXIDOREDUCTASE"/>
    <property type="match status" value="1"/>
</dbReference>
<name>H6LF64_ACEWD</name>
<dbReference type="EMBL" id="CP002987">
    <property type="protein sequence ID" value="AFA48164.1"/>
    <property type="molecule type" value="Genomic_DNA"/>
</dbReference>
<reference evidence="3" key="1">
    <citation type="submission" date="2011-07" db="EMBL/GenBank/DDBJ databases">
        <title>Complete genome sequence of Acetobacterium woodii.</title>
        <authorList>
            <person name="Poehlein A."/>
            <person name="Schmidt S."/>
            <person name="Kaster A.-K."/>
            <person name="Goenrich M."/>
            <person name="Vollmers J."/>
            <person name="Thuermer A."/>
            <person name="Gottschalk G."/>
            <person name="Thauer R.K."/>
            <person name="Daniel R."/>
            <person name="Mueller V."/>
        </authorList>
    </citation>
    <scope>NUCLEOTIDE SEQUENCE [LARGE SCALE GENOMIC DNA]</scope>
    <source>
        <strain evidence="3">ATCC 29683 / DSM 1030 / JCM 2381 / KCTC 1655 / WB1</strain>
    </source>
</reference>
<dbReference type="RefSeq" id="WP_014355767.1">
    <property type="nucleotide sequence ID" value="NC_016894.1"/>
</dbReference>
<keyword evidence="3" id="KW-1185">Reference proteome</keyword>
<dbReference type="Gene3D" id="3.40.250.10">
    <property type="entry name" value="Rhodanese-like domain"/>
    <property type="match status" value="1"/>
</dbReference>
<dbReference type="Proteomes" id="UP000007177">
    <property type="component" value="Chromosome"/>
</dbReference>
<sequence length="82" mass="9213">MQIIDTRITEQFEAGHLTGAINLPHAMLRSKLNQLSKTVPIITYCNKGITGNATQNILLNHNFKNVYNLSGGYQFYDATKDE</sequence>
<dbReference type="STRING" id="931626.Awo_c13800"/>
<evidence type="ECO:0000259" key="1">
    <source>
        <dbReference type="PROSITE" id="PS50206"/>
    </source>
</evidence>
<dbReference type="AlphaFoldDB" id="H6LF64"/>
<gene>
    <name evidence="2" type="ordered locus">Awo_c13800</name>
</gene>
<accession>H6LF64</accession>
<organism evidence="2 3">
    <name type="scientific">Acetobacterium woodii (strain ATCC 29683 / DSM 1030 / JCM 2381 / KCTC 1655 / WB1)</name>
    <dbReference type="NCBI Taxonomy" id="931626"/>
    <lineage>
        <taxon>Bacteria</taxon>
        <taxon>Bacillati</taxon>
        <taxon>Bacillota</taxon>
        <taxon>Clostridia</taxon>
        <taxon>Eubacteriales</taxon>
        <taxon>Eubacteriaceae</taxon>
        <taxon>Acetobacterium</taxon>
    </lineage>
</organism>
<reference evidence="2 3" key="2">
    <citation type="journal article" date="2012" name="PLoS ONE">
        <title>An ancient pathway combining carbon dioxide fixation with the generation and utilization of a sodium ion gradient for ATP synthesis.</title>
        <authorList>
            <person name="Poehlein A."/>
            <person name="Schmidt S."/>
            <person name="Kaster A.K."/>
            <person name="Goenrich M."/>
            <person name="Vollmers J."/>
            <person name="Thurmer A."/>
            <person name="Bertsch J."/>
            <person name="Schuchmann K."/>
            <person name="Voigt B."/>
            <person name="Hecker M."/>
            <person name="Daniel R."/>
            <person name="Thauer R.K."/>
            <person name="Gottschalk G."/>
            <person name="Muller V."/>
        </authorList>
    </citation>
    <scope>NUCLEOTIDE SEQUENCE [LARGE SCALE GENOMIC DNA]</scope>
    <source>
        <strain evidence="3">ATCC 29683 / DSM 1030 / JCM 2381 / KCTC 1655 / WB1</strain>
    </source>
</reference>
<dbReference type="InterPro" id="IPR036873">
    <property type="entry name" value="Rhodanese-like_dom_sf"/>
</dbReference>
<evidence type="ECO:0000313" key="3">
    <source>
        <dbReference type="Proteomes" id="UP000007177"/>
    </source>
</evidence>
<dbReference type="eggNOG" id="COG0607">
    <property type="taxonomic scope" value="Bacteria"/>
</dbReference>
<dbReference type="PANTHER" id="PTHR43031">
    <property type="entry name" value="FAD-DEPENDENT OXIDOREDUCTASE"/>
    <property type="match status" value="1"/>
</dbReference>
<dbReference type="HOGENOM" id="CLU_089574_13_3_9"/>
<dbReference type="InterPro" id="IPR050229">
    <property type="entry name" value="GlpE_sulfurtransferase"/>
</dbReference>
<dbReference type="KEGG" id="awo:Awo_c13800"/>
<dbReference type="PROSITE" id="PS50206">
    <property type="entry name" value="RHODANESE_3"/>
    <property type="match status" value="1"/>
</dbReference>
<dbReference type="InterPro" id="IPR001763">
    <property type="entry name" value="Rhodanese-like_dom"/>
</dbReference>
<evidence type="ECO:0000313" key="2">
    <source>
        <dbReference type="EMBL" id="AFA48164.1"/>
    </source>
</evidence>
<dbReference type="SMART" id="SM00450">
    <property type="entry name" value="RHOD"/>
    <property type="match status" value="1"/>
</dbReference>
<feature type="domain" description="Rhodanese" evidence="1">
    <location>
        <begin position="2"/>
        <end position="80"/>
    </location>
</feature>
<proteinExistence type="predicted"/>
<dbReference type="SUPFAM" id="SSF52821">
    <property type="entry name" value="Rhodanese/Cell cycle control phosphatase"/>
    <property type="match status" value="1"/>
</dbReference>
<protein>
    <recommendedName>
        <fullName evidence="1">Rhodanese domain-containing protein</fullName>
    </recommendedName>
</protein>
<dbReference type="Pfam" id="PF00581">
    <property type="entry name" value="Rhodanese"/>
    <property type="match status" value="1"/>
</dbReference>